<evidence type="ECO:0000313" key="3">
    <source>
        <dbReference type="Proteomes" id="UP001179600"/>
    </source>
</evidence>
<dbReference type="Proteomes" id="UP001179600">
    <property type="component" value="Chromosome"/>
</dbReference>
<sequence length="253" mass="27643">MQSKKKLFLLLVVSMVFAVASILVGWVYAEKRDQAIVAGDKTIATTEKKNTNKKANKKTSNNVTLADLFDGDDHIYLNEQLTADMIKTAKKNLPAEEQGLVDQAKAKFNVLHTVNGLFTEAPLKGRVVNEEATMLDDVTDKEKESAMELVNGLPDDAFSATLMAVLQGDEPVATEDENVSASWDTTEADVAYADQMLANVVKDGEVITGFTMEAYQNARTAIDALPEGSDKKAMKKELKKVEDAMTSMGIPFE</sequence>
<dbReference type="RefSeq" id="WP_272163483.1">
    <property type="nucleotide sequence ID" value="NZ_CP116507.1"/>
</dbReference>
<dbReference type="AlphaFoldDB" id="A0AAE9XIS1"/>
<feature type="transmembrane region" description="Helical" evidence="1">
    <location>
        <begin position="7"/>
        <end position="29"/>
    </location>
</feature>
<proteinExistence type="predicted"/>
<keyword evidence="1" id="KW-0812">Transmembrane</keyword>
<accession>A0AAE9XIS1</accession>
<evidence type="ECO:0008006" key="4">
    <source>
        <dbReference type="Google" id="ProtNLM"/>
    </source>
</evidence>
<name>A0AAE9XIS1_9ENTE</name>
<protein>
    <recommendedName>
        <fullName evidence="4">MapZ extracellular domain-containing protein</fullName>
    </recommendedName>
</protein>
<keyword evidence="1" id="KW-0472">Membrane</keyword>
<reference evidence="2" key="1">
    <citation type="submission" date="2023-01" db="EMBL/GenBank/DDBJ databases">
        <title>Oxazolidinone resistance genes in florfenicol resistant enterococci from beef cattle and veal calves at slaughter.</title>
        <authorList>
            <person name="Biggel M."/>
        </authorList>
    </citation>
    <scope>NUCLEOTIDE SEQUENCE</scope>
    <source>
        <strain evidence="2">K204-1</strain>
    </source>
</reference>
<evidence type="ECO:0000313" key="2">
    <source>
        <dbReference type="EMBL" id="WCG23036.1"/>
    </source>
</evidence>
<dbReference type="EMBL" id="CP116507">
    <property type="protein sequence ID" value="WCG23036.1"/>
    <property type="molecule type" value="Genomic_DNA"/>
</dbReference>
<organism evidence="2 3">
    <name type="scientific">Vagococcus lutrae</name>
    <dbReference type="NCBI Taxonomy" id="81947"/>
    <lineage>
        <taxon>Bacteria</taxon>
        <taxon>Bacillati</taxon>
        <taxon>Bacillota</taxon>
        <taxon>Bacilli</taxon>
        <taxon>Lactobacillales</taxon>
        <taxon>Enterococcaceae</taxon>
        <taxon>Vagococcus</taxon>
    </lineage>
</organism>
<evidence type="ECO:0000256" key="1">
    <source>
        <dbReference type="SAM" id="Phobius"/>
    </source>
</evidence>
<keyword evidence="1" id="KW-1133">Transmembrane helix</keyword>
<gene>
    <name evidence="2" type="ORF">PML95_01955</name>
</gene>